<organism evidence="1 2">
    <name type="scientific">Nocardia aurantiaca</name>
    <dbReference type="NCBI Taxonomy" id="2675850"/>
    <lineage>
        <taxon>Bacteria</taxon>
        <taxon>Bacillati</taxon>
        <taxon>Actinomycetota</taxon>
        <taxon>Actinomycetes</taxon>
        <taxon>Mycobacteriales</taxon>
        <taxon>Nocardiaceae</taxon>
        <taxon>Nocardia</taxon>
    </lineage>
</organism>
<protein>
    <submittedName>
        <fullName evidence="1">Uncharacterized protein</fullName>
    </submittedName>
</protein>
<keyword evidence="2" id="KW-1185">Reference proteome</keyword>
<dbReference type="RefSeq" id="WP_154788551.1">
    <property type="nucleotide sequence ID" value="NZ_WMBB01000006.1"/>
</dbReference>
<sequence length="128" mass="14311">MSRAREQAIMLADMGRIHRGRPPQPMPTREFLQQLDRHAHQWTWRQVAAAAGPTRIEHNLRTLTDDIASATENVEIFSARVDGPAARRVLEVLAALPDQVKIGFWFGPAGIGSEVERALPITARPCIR</sequence>
<name>A0A6I3L0S1_9NOCA</name>
<comment type="caution">
    <text evidence="1">The sequence shown here is derived from an EMBL/GenBank/DDBJ whole genome shotgun (WGS) entry which is preliminary data.</text>
</comment>
<dbReference type="Proteomes" id="UP000432464">
    <property type="component" value="Unassembled WGS sequence"/>
</dbReference>
<accession>A0A6I3L0S1</accession>
<reference evidence="1 2" key="1">
    <citation type="submission" date="2019-11" db="EMBL/GenBank/DDBJ databases">
        <title>Nocardia sp. nov. CT2-14 isolated from soil.</title>
        <authorList>
            <person name="Kanchanasin P."/>
            <person name="Tanasupawat S."/>
            <person name="Yuki M."/>
            <person name="Kudo T."/>
        </authorList>
    </citation>
    <scope>NUCLEOTIDE SEQUENCE [LARGE SCALE GENOMIC DNA]</scope>
    <source>
        <strain evidence="1 2">CT2-14</strain>
    </source>
</reference>
<evidence type="ECO:0000313" key="1">
    <source>
        <dbReference type="EMBL" id="MTE14154.1"/>
    </source>
</evidence>
<dbReference type="AlphaFoldDB" id="A0A6I3L0S1"/>
<dbReference type="EMBL" id="WMBB01000006">
    <property type="protein sequence ID" value="MTE14154.1"/>
    <property type="molecule type" value="Genomic_DNA"/>
</dbReference>
<evidence type="ECO:0000313" key="2">
    <source>
        <dbReference type="Proteomes" id="UP000432464"/>
    </source>
</evidence>
<proteinExistence type="predicted"/>
<gene>
    <name evidence="1" type="ORF">GLP40_15450</name>
</gene>